<dbReference type="GO" id="GO:0055085">
    <property type="term" value="P:transmembrane transport"/>
    <property type="evidence" value="ECO:0007669"/>
    <property type="project" value="InterPro"/>
</dbReference>
<dbReference type="InterPro" id="IPR001902">
    <property type="entry name" value="SLC26A/SulP_fam"/>
</dbReference>
<dbReference type="InterPro" id="IPR002645">
    <property type="entry name" value="STAS_dom"/>
</dbReference>
<evidence type="ECO:0000313" key="8">
    <source>
        <dbReference type="Proteomes" id="UP000789706"/>
    </source>
</evidence>
<evidence type="ECO:0000256" key="4">
    <source>
        <dbReference type="ARBA" id="ARBA00023136"/>
    </source>
</evidence>
<feature type="transmembrane region" description="Helical" evidence="5">
    <location>
        <begin position="140"/>
        <end position="160"/>
    </location>
</feature>
<feature type="transmembrane region" description="Helical" evidence="5">
    <location>
        <begin position="358"/>
        <end position="376"/>
    </location>
</feature>
<organism evidence="7 8">
    <name type="scientific">Diversispora eburnea</name>
    <dbReference type="NCBI Taxonomy" id="1213867"/>
    <lineage>
        <taxon>Eukaryota</taxon>
        <taxon>Fungi</taxon>
        <taxon>Fungi incertae sedis</taxon>
        <taxon>Mucoromycota</taxon>
        <taxon>Glomeromycotina</taxon>
        <taxon>Glomeromycetes</taxon>
        <taxon>Diversisporales</taxon>
        <taxon>Diversisporaceae</taxon>
        <taxon>Diversispora</taxon>
    </lineage>
</organism>
<feature type="domain" description="STAS" evidence="6">
    <location>
        <begin position="485"/>
        <end position="611"/>
    </location>
</feature>
<comment type="subcellular location">
    <subcellularLocation>
        <location evidence="1">Membrane</location>
        <topology evidence="1">Multi-pass membrane protein</topology>
    </subcellularLocation>
</comment>
<keyword evidence="8" id="KW-1185">Reference proteome</keyword>
<protein>
    <submittedName>
        <fullName evidence="7">9435_t:CDS:1</fullName>
    </submittedName>
</protein>
<dbReference type="Proteomes" id="UP000789706">
    <property type="component" value="Unassembled WGS sequence"/>
</dbReference>
<dbReference type="PANTHER" id="PTHR11814">
    <property type="entry name" value="SULFATE TRANSPORTER"/>
    <property type="match status" value="1"/>
</dbReference>
<dbReference type="EMBL" id="CAJVPK010000573">
    <property type="protein sequence ID" value="CAG8527587.1"/>
    <property type="molecule type" value="Genomic_DNA"/>
</dbReference>
<dbReference type="PROSITE" id="PS50801">
    <property type="entry name" value="STAS"/>
    <property type="match status" value="1"/>
</dbReference>
<dbReference type="SUPFAM" id="SSF52091">
    <property type="entry name" value="SpoIIaa-like"/>
    <property type="match status" value="1"/>
</dbReference>
<evidence type="ECO:0000256" key="1">
    <source>
        <dbReference type="ARBA" id="ARBA00004141"/>
    </source>
</evidence>
<keyword evidence="4 5" id="KW-0472">Membrane</keyword>
<feature type="transmembrane region" description="Helical" evidence="5">
    <location>
        <begin position="172"/>
        <end position="192"/>
    </location>
</feature>
<feature type="transmembrane region" description="Helical" evidence="5">
    <location>
        <begin position="252"/>
        <end position="276"/>
    </location>
</feature>
<accession>A0A9N9FEJ8</accession>
<keyword evidence="3 5" id="KW-1133">Transmembrane helix</keyword>
<dbReference type="CDD" id="cd07042">
    <property type="entry name" value="STAS_SulP_like_sulfate_transporter"/>
    <property type="match status" value="1"/>
</dbReference>
<feature type="transmembrane region" description="Helical" evidence="5">
    <location>
        <begin position="382"/>
        <end position="401"/>
    </location>
</feature>
<evidence type="ECO:0000256" key="3">
    <source>
        <dbReference type="ARBA" id="ARBA00022989"/>
    </source>
</evidence>
<keyword evidence="2 5" id="KW-0812">Transmembrane</keyword>
<evidence type="ECO:0000256" key="2">
    <source>
        <dbReference type="ARBA" id="ARBA00022692"/>
    </source>
</evidence>
<evidence type="ECO:0000259" key="6">
    <source>
        <dbReference type="PROSITE" id="PS50801"/>
    </source>
</evidence>
<name>A0A9N9FEJ8_9GLOM</name>
<feature type="transmembrane region" description="Helical" evidence="5">
    <location>
        <begin position="58"/>
        <end position="82"/>
    </location>
</feature>
<dbReference type="Pfam" id="PF00916">
    <property type="entry name" value="Sulfate_transp"/>
    <property type="match status" value="2"/>
</dbReference>
<dbReference type="InterPro" id="IPR011547">
    <property type="entry name" value="SLC26A/SulP_dom"/>
</dbReference>
<dbReference type="InterPro" id="IPR036513">
    <property type="entry name" value="STAS_dom_sf"/>
</dbReference>
<gene>
    <name evidence="7" type="ORF">DEBURN_LOCUS5978</name>
</gene>
<evidence type="ECO:0000256" key="5">
    <source>
        <dbReference type="SAM" id="Phobius"/>
    </source>
</evidence>
<comment type="caution">
    <text evidence="7">The sequence shown here is derived from an EMBL/GenBank/DDBJ whole genome shotgun (WGS) entry which is preliminary data.</text>
</comment>
<dbReference type="GO" id="GO:0016020">
    <property type="term" value="C:membrane"/>
    <property type="evidence" value="ECO:0007669"/>
    <property type="project" value="UniProtKB-SubCell"/>
</dbReference>
<feature type="transmembrane region" description="Helical" evidence="5">
    <location>
        <begin position="323"/>
        <end position="346"/>
    </location>
</feature>
<proteinExistence type="predicted"/>
<dbReference type="AlphaFoldDB" id="A0A9N9FEJ8"/>
<reference evidence="7" key="1">
    <citation type="submission" date="2021-06" db="EMBL/GenBank/DDBJ databases">
        <authorList>
            <person name="Kallberg Y."/>
            <person name="Tangrot J."/>
            <person name="Rosling A."/>
        </authorList>
    </citation>
    <scope>NUCLEOTIDE SEQUENCE</scope>
    <source>
        <strain evidence="7">AZ414A</strain>
    </source>
</reference>
<sequence length="676" mass="74967">MSNDNSNLLYTRKRPSFASEVKDVFQNFPHYSLEYIKSIFPIKDWIGRYNLTWFTGDLIAGLTVGAVIIPQAMGFATIIGIPVEYGLYSSFVGMLIYCIFATAKDMTIGPTAVMSLILAQNIPKILEDYSGTIKYSKTEVATCICLFSGVFSLVIGFLRLGWVFNYIPGPVISGYITASVITISIGQLPNLFGITGVETRTNPPYRVLIDFFAAIGRTKIDAAIGLVSLAFLYAVKIGCSYGGKRFPKYKKFLFFTSILRYIVCILVTTLIAWLLLKDKKEKAFQIRVVKTVPRGLKHIKVPPLETELVGSRYYILVNPSQEIIAIGITNVIGCFLGSVTATGSFSRSALKSKTGVRTPFAGVFSALFVLLALYVLTPAFYYIPQAALAAIIIQAVLVLLVSPSYIKMLYQVQIWDLAVFAVAIIVSMVNTLDNGILASWGFAILIILIRIGRPHVDALGQLVLTTFGGKDNPKHAYVPLDHPSFTTVANPPDGIIIFRFKESITFPNATFIDDAIVDYVRLNTRRMYQMAVKKGDQPWNENYNLPRNEKLPELRAIIFDCSAVALIDSSGLQSLLDVKKSVNKHSARNVEYHFANILEEHVQNALLNAGFGVPETSPDQFSHKSGANIEIIEENNEKRIDEENNINHIPAVISVTSKKRFFHFTIEEAILAAQNP</sequence>
<evidence type="ECO:0000313" key="7">
    <source>
        <dbReference type="EMBL" id="CAG8527587.1"/>
    </source>
</evidence>
<dbReference type="Gene3D" id="3.30.750.24">
    <property type="entry name" value="STAS domain"/>
    <property type="match status" value="1"/>
</dbReference>
<dbReference type="OrthoDB" id="288203at2759"/>
<dbReference type="Pfam" id="PF01740">
    <property type="entry name" value="STAS"/>
    <property type="match status" value="1"/>
</dbReference>